<dbReference type="InterPro" id="IPR011304">
    <property type="entry name" value="L-lactate_DH"/>
</dbReference>
<dbReference type="GO" id="GO:0005737">
    <property type="term" value="C:cytoplasm"/>
    <property type="evidence" value="ECO:0007669"/>
    <property type="project" value="InterPro"/>
</dbReference>
<proteinExistence type="inferred from homology"/>
<dbReference type="OrthoDB" id="5405561at2759"/>
<dbReference type="CDD" id="cd05293">
    <property type="entry name" value="LDH_1"/>
    <property type="match status" value="1"/>
</dbReference>
<feature type="binding site" evidence="8">
    <location>
        <position position="112"/>
    </location>
    <ligand>
        <name>NAD(+)</name>
        <dbReference type="ChEBI" id="CHEBI:57540"/>
    </ligand>
</feature>
<feature type="domain" description="Lactate/malate dehydrogenase N-terminal" evidence="10">
    <location>
        <begin position="20"/>
        <end position="159"/>
    </location>
</feature>
<evidence type="ECO:0000256" key="5">
    <source>
        <dbReference type="ARBA" id="ARBA00023027"/>
    </source>
</evidence>
<feature type="domain" description="Lactate/malate dehydrogenase C-terminal" evidence="11">
    <location>
        <begin position="162"/>
        <end position="327"/>
    </location>
</feature>
<feature type="binding site" evidence="8">
    <location>
        <position position="51"/>
    </location>
    <ligand>
        <name>NAD(+)</name>
        <dbReference type="ChEBI" id="CHEBI:57540"/>
    </ligand>
</feature>
<feature type="active site" description="Proton acceptor" evidence="7">
    <location>
        <position position="192"/>
    </location>
</feature>
<dbReference type="Pfam" id="PF00056">
    <property type="entry name" value="Ldh_1_N"/>
    <property type="match status" value="1"/>
</dbReference>
<reference evidence="14" key="2">
    <citation type="submission" date="2019-11" db="UniProtKB">
        <authorList>
            <consortium name="WormBaseParasite"/>
        </authorList>
    </citation>
    <scope>IDENTIFICATION</scope>
</reference>
<dbReference type="SUPFAM" id="SSF56327">
    <property type="entry name" value="LDH C-terminal domain-like"/>
    <property type="match status" value="1"/>
</dbReference>
<evidence type="ECO:0000313" key="14">
    <source>
        <dbReference type="WBParaSite" id="MCU_011195-RA"/>
    </source>
</evidence>
<dbReference type="PANTHER" id="PTHR43128">
    <property type="entry name" value="L-2-HYDROXYCARBOXYLATE DEHYDROGENASE (NAD(P)(+))"/>
    <property type="match status" value="1"/>
</dbReference>
<evidence type="ECO:0000256" key="9">
    <source>
        <dbReference type="RuleBase" id="RU000496"/>
    </source>
</evidence>
<dbReference type="HAMAP" id="MF_00488">
    <property type="entry name" value="Lactate_dehydrog"/>
    <property type="match status" value="1"/>
</dbReference>
<dbReference type="NCBIfam" id="TIGR01771">
    <property type="entry name" value="L-LDH-NAD"/>
    <property type="match status" value="1"/>
</dbReference>
<evidence type="ECO:0000256" key="8">
    <source>
        <dbReference type="PIRSR" id="PIRSR000102-3"/>
    </source>
</evidence>
<dbReference type="UniPathway" id="UPA00554">
    <property type="reaction ID" value="UER00611"/>
</dbReference>
<dbReference type="EC" id="1.1.1.27" evidence="3 9"/>
<name>A0A0R3U9F2_MESCO</name>
<keyword evidence="5 8" id="KW-0520">NAD</keyword>
<organism evidence="12 13">
    <name type="scientific">Mesocestoides corti</name>
    <name type="common">Flatworm</name>
    <dbReference type="NCBI Taxonomy" id="53468"/>
    <lineage>
        <taxon>Eukaryota</taxon>
        <taxon>Metazoa</taxon>
        <taxon>Spiralia</taxon>
        <taxon>Lophotrochozoa</taxon>
        <taxon>Platyhelminthes</taxon>
        <taxon>Cestoda</taxon>
        <taxon>Eucestoda</taxon>
        <taxon>Cyclophyllidea</taxon>
        <taxon>Mesocestoididae</taxon>
        <taxon>Mesocestoides</taxon>
    </lineage>
</organism>
<evidence type="ECO:0000259" key="10">
    <source>
        <dbReference type="Pfam" id="PF00056"/>
    </source>
</evidence>
<comment type="similarity">
    <text evidence="2">Belongs to the LDH/MDH superfamily. LDH family.</text>
</comment>
<dbReference type="WBParaSite" id="MCU_011195-RA">
    <property type="protein sequence ID" value="MCU_011195-RA"/>
    <property type="gene ID" value="MCU_011195"/>
</dbReference>
<evidence type="ECO:0000256" key="2">
    <source>
        <dbReference type="ARBA" id="ARBA00006054"/>
    </source>
</evidence>
<gene>
    <name evidence="12" type="ORF">MCOS_LOCUS3551</name>
</gene>
<comment type="pathway">
    <text evidence="1 9">Fermentation; pyruvate fermentation to lactate; (S)-lactate from pyruvate: step 1/1.</text>
</comment>
<dbReference type="InterPro" id="IPR036291">
    <property type="entry name" value="NAD(P)-bd_dom_sf"/>
</dbReference>
<dbReference type="GO" id="GO:0006089">
    <property type="term" value="P:lactate metabolic process"/>
    <property type="evidence" value="ECO:0007669"/>
    <property type="project" value="TreeGrafter"/>
</dbReference>
<dbReference type="Proteomes" id="UP000267029">
    <property type="component" value="Unassembled WGS sequence"/>
</dbReference>
<reference evidence="12 13" key="1">
    <citation type="submission" date="2018-10" db="EMBL/GenBank/DDBJ databases">
        <authorList>
            <consortium name="Pathogen Informatics"/>
        </authorList>
    </citation>
    <scope>NUCLEOTIDE SEQUENCE [LARGE SCALE GENOMIC DNA]</scope>
</reference>
<sequence length="331" mass="35530">MSDSALFMPLERGPSNVHNTKISVVGVGSVGMAAAFAIMLKSVSDTLVLYDIVEDKCNGEVMDLEQSSQYIESCNVVGGTDITKTANSDIVVITAGARQAVGESRLNLVQRNVDIFKNLIPALVEQSPNSILVVVSNPVDVMTYVTWKLSGFPKNRVLGSGTMLDTARFRHILGRKLNVNSSSVHGYIVGEHGDSSVPVWSKVTIGGLNLLEAYPKLGQSDDPDDFQAVHKAVVASAYDIIRMKGYTSWAIGVCCANLCNAILRNRGVVLPVTTCVEGRFGVKDSMFTSVPCVVDSMGVSSMVNLNLSAAEEKLLVASINTLRQTISGIRW</sequence>
<evidence type="ECO:0000313" key="13">
    <source>
        <dbReference type="Proteomes" id="UP000267029"/>
    </source>
</evidence>
<dbReference type="InterPro" id="IPR018177">
    <property type="entry name" value="L-lactate_DH_AS"/>
</dbReference>
<dbReference type="InterPro" id="IPR001557">
    <property type="entry name" value="L-lactate/malate_DH"/>
</dbReference>
<accession>A0A0R3U9F2</accession>
<dbReference type="AlphaFoldDB" id="A0A0R3U9F2"/>
<dbReference type="InterPro" id="IPR001236">
    <property type="entry name" value="Lactate/malate_DH_N"/>
</dbReference>
<evidence type="ECO:0000256" key="1">
    <source>
        <dbReference type="ARBA" id="ARBA00004843"/>
    </source>
</evidence>
<feature type="binding site" evidence="8">
    <location>
        <begin position="26"/>
        <end position="31"/>
    </location>
    <ligand>
        <name>NAD(+)</name>
        <dbReference type="ChEBI" id="CHEBI:57540"/>
    </ligand>
</feature>
<dbReference type="PRINTS" id="PR00086">
    <property type="entry name" value="LLDHDRGNASE"/>
</dbReference>
<evidence type="ECO:0000256" key="6">
    <source>
        <dbReference type="ARBA" id="ARBA00049258"/>
    </source>
</evidence>
<dbReference type="SUPFAM" id="SSF51735">
    <property type="entry name" value="NAD(P)-binding Rossmann-fold domains"/>
    <property type="match status" value="1"/>
</dbReference>
<dbReference type="InterPro" id="IPR022383">
    <property type="entry name" value="Lactate/malate_DH_C"/>
</dbReference>
<evidence type="ECO:0000256" key="3">
    <source>
        <dbReference type="ARBA" id="ARBA00012967"/>
    </source>
</evidence>
<dbReference type="Gene3D" id="3.40.50.720">
    <property type="entry name" value="NAD(P)-binding Rossmann-like Domain"/>
    <property type="match status" value="1"/>
</dbReference>
<dbReference type="PIRSF" id="PIRSF000102">
    <property type="entry name" value="Lac_mal_DH"/>
    <property type="match status" value="1"/>
</dbReference>
<dbReference type="GO" id="GO:0004459">
    <property type="term" value="F:L-lactate dehydrogenase (NAD+) activity"/>
    <property type="evidence" value="ECO:0007669"/>
    <property type="project" value="UniProtKB-EC"/>
</dbReference>
<comment type="catalytic activity">
    <reaction evidence="6 9">
        <text>(S)-lactate + NAD(+) = pyruvate + NADH + H(+)</text>
        <dbReference type="Rhea" id="RHEA:23444"/>
        <dbReference type="ChEBI" id="CHEBI:15361"/>
        <dbReference type="ChEBI" id="CHEBI:15378"/>
        <dbReference type="ChEBI" id="CHEBI:16651"/>
        <dbReference type="ChEBI" id="CHEBI:57540"/>
        <dbReference type="ChEBI" id="CHEBI:57945"/>
        <dbReference type="EC" id="1.1.1.27"/>
    </reaction>
</comment>
<feature type="binding site" evidence="8">
    <location>
        <begin position="135"/>
        <end position="137"/>
    </location>
    <ligand>
        <name>NAD(+)</name>
        <dbReference type="ChEBI" id="CHEBI:57540"/>
    </ligand>
</feature>
<protein>
    <recommendedName>
        <fullName evidence="3 9">L-lactate dehydrogenase</fullName>
        <ecNumber evidence="3 9">1.1.1.27</ecNumber>
    </recommendedName>
</protein>
<dbReference type="FunFam" id="3.40.50.720:FF:000018">
    <property type="entry name" value="Malate dehydrogenase"/>
    <property type="match status" value="1"/>
</dbReference>
<keyword evidence="4 9" id="KW-0560">Oxidoreductase</keyword>
<dbReference type="PROSITE" id="PS00064">
    <property type="entry name" value="L_LDH"/>
    <property type="match status" value="1"/>
</dbReference>
<dbReference type="InterPro" id="IPR015955">
    <property type="entry name" value="Lactate_DH/Glyco_Ohase_4_C"/>
</dbReference>
<dbReference type="STRING" id="53468.A0A0R3U9F2"/>
<evidence type="ECO:0000256" key="7">
    <source>
        <dbReference type="PIRSR" id="PIRSR000102-1"/>
    </source>
</evidence>
<keyword evidence="13" id="KW-1185">Reference proteome</keyword>
<evidence type="ECO:0000259" key="11">
    <source>
        <dbReference type="Pfam" id="PF02866"/>
    </source>
</evidence>
<dbReference type="PANTHER" id="PTHR43128:SF16">
    <property type="entry name" value="L-LACTATE DEHYDROGENASE"/>
    <property type="match status" value="1"/>
</dbReference>
<dbReference type="EMBL" id="UXSR01000846">
    <property type="protein sequence ID" value="VDD77548.1"/>
    <property type="molecule type" value="Genomic_DNA"/>
</dbReference>
<evidence type="ECO:0000256" key="4">
    <source>
        <dbReference type="ARBA" id="ARBA00023002"/>
    </source>
</evidence>
<dbReference type="Gene3D" id="3.90.110.10">
    <property type="entry name" value="Lactate dehydrogenase/glycoside hydrolase, family 4, C-terminal"/>
    <property type="match status" value="1"/>
</dbReference>
<dbReference type="Pfam" id="PF02866">
    <property type="entry name" value="Ldh_1_C"/>
    <property type="match status" value="1"/>
</dbReference>
<evidence type="ECO:0000313" key="12">
    <source>
        <dbReference type="EMBL" id="VDD77548.1"/>
    </source>
</evidence>